<proteinExistence type="predicted"/>
<sequence>MWVNEVSMEQRRNEGAAETGDPRENPPRPTASFCTIPTCENLGVTRPGIEPGSPWWEANVLIARAPRPLMSGEFPDTTPPPNTHTHTPGTIYLLIDSHTGLCEETPFLSELYVTGTLNCEVFWRRSTGDVSNKASSNDKRIAKALRADEGEVRWVWSSARIQGWGKREIPKKTRRTVASSATFLTCENSGETAKTKPGSPWWEAIASTFLPRCNIPNNCFRHRMYCSVDARRPHTWPALPWSQRNACDVSNPS</sequence>
<comment type="caution">
    <text evidence="2">The sequence shown here is derived from an EMBL/GenBank/DDBJ whole genome shotgun (WGS) entry which is preliminary data.</text>
</comment>
<evidence type="ECO:0000313" key="2">
    <source>
        <dbReference type="EMBL" id="KAJ8870637.1"/>
    </source>
</evidence>
<evidence type="ECO:0000313" key="3">
    <source>
        <dbReference type="Proteomes" id="UP001159363"/>
    </source>
</evidence>
<gene>
    <name evidence="2" type="ORF">PR048_029660</name>
</gene>
<dbReference type="EMBL" id="JARBHB010000013">
    <property type="protein sequence ID" value="KAJ8870637.1"/>
    <property type="molecule type" value="Genomic_DNA"/>
</dbReference>
<name>A0ABQ9GE02_9NEOP</name>
<accession>A0ABQ9GE02</accession>
<protein>
    <submittedName>
        <fullName evidence="2">Uncharacterized protein</fullName>
    </submittedName>
</protein>
<feature type="compositionally biased region" description="Basic and acidic residues" evidence="1">
    <location>
        <begin position="8"/>
        <end position="26"/>
    </location>
</feature>
<reference evidence="2 3" key="1">
    <citation type="submission" date="2023-02" db="EMBL/GenBank/DDBJ databases">
        <title>LHISI_Scaffold_Assembly.</title>
        <authorList>
            <person name="Stuart O.P."/>
            <person name="Cleave R."/>
            <person name="Magrath M.J.L."/>
            <person name="Mikheyev A.S."/>
        </authorList>
    </citation>
    <scope>NUCLEOTIDE SEQUENCE [LARGE SCALE GENOMIC DNA]</scope>
    <source>
        <strain evidence="2">Daus_M_001</strain>
        <tissue evidence="2">Leg muscle</tissue>
    </source>
</reference>
<feature type="region of interest" description="Disordered" evidence="1">
    <location>
        <begin position="1"/>
        <end position="32"/>
    </location>
</feature>
<dbReference type="Proteomes" id="UP001159363">
    <property type="component" value="Chromosome 12"/>
</dbReference>
<keyword evidence="3" id="KW-1185">Reference proteome</keyword>
<organism evidence="2 3">
    <name type="scientific">Dryococelus australis</name>
    <dbReference type="NCBI Taxonomy" id="614101"/>
    <lineage>
        <taxon>Eukaryota</taxon>
        <taxon>Metazoa</taxon>
        <taxon>Ecdysozoa</taxon>
        <taxon>Arthropoda</taxon>
        <taxon>Hexapoda</taxon>
        <taxon>Insecta</taxon>
        <taxon>Pterygota</taxon>
        <taxon>Neoptera</taxon>
        <taxon>Polyneoptera</taxon>
        <taxon>Phasmatodea</taxon>
        <taxon>Verophasmatodea</taxon>
        <taxon>Anareolatae</taxon>
        <taxon>Phasmatidae</taxon>
        <taxon>Eurycanthinae</taxon>
        <taxon>Dryococelus</taxon>
    </lineage>
</organism>
<evidence type="ECO:0000256" key="1">
    <source>
        <dbReference type="SAM" id="MobiDB-lite"/>
    </source>
</evidence>